<gene>
    <name evidence="2" type="ordered locus">AMIS_38980</name>
</gene>
<dbReference type="eggNOG" id="COG0451">
    <property type="taxonomic scope" value="Bacteria"/>
</dbReference>
<dbReference type="InterPro" id="IPR036291">
    <property type="entry name" value="NAD(P)-bd_dom_sf"/>
</dbReference>
<dbReference type="AlphaFoldDB" id="I0H7Y1"/>
<dbReference type="Pfam" id="PF01370">
    <property type="entry name" value="Epimerase"/>
    <property type="match status" value="2"/>
</dbReference>
<organism evidence="2 3">
    <name type="scientific">Actinoplanes missouriensis (strain ATCC 14538 / DSM 43046 / CBS 188.64 / JCM 3121 / NBRC 102363 / NCIMB 12654 / NRRL B-3342 / UNCC 431)</name>
    <dbReference type="NCBI Taxonomy" id="512565"/>
    <lineage>
        <taxon>Bacteria</taxon>
        <taxon>Bacillati</taxon>
        <taxon>Actinomycetota</taxon>
        <taxon>Actinomycetes</taxon>
        <taxon>Micromonosporales</taxon>
        <taxon>Micromonosporaceae</taxon>
        <taxon>Actinoplanes</taxon>
    </lineage>
</organism>
<dbReference type="Proteomes" id="UP000007882">
    <property type="component" value="Chromosome"/>
</dbReference>
<dbReference type="RefSeq" id="WP_014444012.1">
    <property type="nucleotide sequence ID" value="NC_017093.1"/>
</dbReference>
<dbReference type="InterPro" id="IPR001509">
    <property type="entry name" value="Epimerase_deHydtase"/>
</dbReference>
<name>I0H7Y1_ACTM4</name>
<dbReference type="PANTHER" id="PTHR48079">
    <property type="entry name" value="PROTEIN YEEZ"/>
    <property type="match status" value="1"/>
</dbReference>
<feature type="domain" description="NAD-dependent epimerase/dehydratase" evidence="1">
    <location>
        <begin position="139"/>
        <end position="203"/>
    </location>
</feature>
<evidence type="ECO:0000259" key="1">
    <source>
        <dbReference type="Pfam" id="PF01370"/>
    </source>
</evidence>
<feature type="domain" description="NAD-dependent epimerase/dehydratase" evidence="1">
    <location>
        <begin position="3"/>
        <end position="89"/>
    </location>
</feature>
<sequence length="292" mass="29745">MKIFLTGATGYIGSAVRSALIAGGHSVTALVRAESAGRVTGDGLDVMIGDMRDAALVRDLAATSDAVIHTASPGDASSAAAEAEFADAVLAGRPKAFIRTGGVWVHGAGADITEETPIAAPALVAWRDEIDKRVLGASGIRSVLIEPGIVYGHGAGIARMVVSAPQVDGALQLIGDGRQHWTTVHVDDLAALYVLALEKGDAGSVFLGVGGENPTVRELGEAASRRLGLGGRVVPEEPSETVARLGDFGAALLVDQQASGEKARRVLGWKPERASLLAEIAAGGYDGGGRSA</sequence>
<evidence type="ECO:0000313" key="3">
    <source>
        <dbReference type="Proteomes" id="UP000007882"/>
    </source>
</evidence>
<dbReference type="HOGENOM" id="CLU_007383_12_3_11"/>
<dbReference type="GO" id="GO:0004029">
    <property type="term" value="F:aldehyde dehydrogenase (NAD+) activity"/>
    <property type="evidence" value="ECO:0007669"/>
    <property type="project" value="TreeGrafter"/>
</dbReference>
<dbReference type="OrthoDB" id="9787292at2"/>
<dbReference type="Gene3D" id="3.40.50.720">
    <property type="entry name" value="NAD(P)-binding Rossmann-like Domain"/>
    <property type="match status" value="1"/>
</dbReference>
<proteinExistence type="predicted"/>
<keyword evidence="3" id="KW-1185">Reference proteome</keyword>
<dbReference type="PANTHER" id="PTHR48079:SF6">
    <property type="entry name" value="NAD(P)-BINDING DOMAIN-CONTAINING PROTEIN-RELATED"/>
    <property type="match status" value="1"/>
</dbReference>
<dbReference type="EMBL" id="AP012319">
    <property type="protein sequence ID" value="BAL89118.1"/>
    <property type="molecule type" value="Genomic_DNA"/>
</dbReference>
<dbReference type="SUPFAM" id="SSF51735">
    <property type="entry name" value="NAD(P)-binding Rossmann-fold domains"/>
    <property type="match status" value="1"/>
</dbReference>
<accession>I0H7Y1</accession>
<dbReference type="KEGG" id="ams:AMIS_38980"/>
<dbReference type="STRING" id="512565.AMIS_38980"/>
<dbReference type="InterPro" id="IPR051783">
    <property type="entry name" value="NAD(P)-dependent_oxidoreduct"/>
</dbReference>
<protein>
    <submittedName>
        <fullName evidence="2">Putative NAD-dependent epimerase/dehydratase</fullName>
    </submittedName>
</protein>
<dbReference type="GO" id="GO:0005737">
    <property type="term" value="C:cytoplasm"/>
    <property type="evidence" value="ECO:0007669"/>
    <property type="project" value="TreeGrafter"/>
</dbReference>
<evidence type="ECO:0000313" key="2">
    <source>
        <dbReference type="EMBL" id="BAL89118.1"/>
    </source>
</evidence>
<dbReference type="PATRIC" id="fig|512565.3.peg.3890"/>
<reference evidence="2 3" key="1">
    <citation type="submission" date="2012-02" db="EMBL/GenBank/DDBJ databases">
        <title>Complete genome sequence of Actinoplanes missouriensis 431 (= NBRC 102363).</title>
        <authorList>
            <person name="Ohnishi Y."/>
            <person name="Ishikawa J."/>
            <person name="Sekine M."/>
            <person name="Hosoyama A."/>
            <person name="Harada T."/>
            <person name="Narita H."/>
            <person name="Hata T."/>
            <person name="Konno Y."/>
            <person name="Tutikane K."/>
            <person name="Fujita N."/>
            <person name="Horinouchi S."/>
            <person name="Hayakawa M."/>
        </authorList>
    </citation>
    <scope>NUCLEOTIDE SEQUENCE [LARGE SCALE GENOMIC DNA]</scope>
    <source>
        <strain evidence="3">ATCC 14538 / DSM 43046 / CBS 188.64 / JCM 3121 / NBRC 102363 / NCIMB 12654 / NRRL B-3342 / UNCC 431</strain>
    </source>
</reference>